<feature type="domain" description="Protein kinase" evidence="21">
    <location>
        <begin position="12"/>
        <end position="270"/>
    </location>
</feature>
<dbReference type="InterPro" id="IPR000719">
    <property type="entry name" value="Prot_kinase_dom"/>
</dbReference>
<keyword evidence="10 19" id="KW-0067">ATP-binding</keyword>
<reference evidence="23" key="1">
    <citation type="submission" date="2017-02" db="UniProtKB">
        <authorList>
            <consortium name="WormBaseParasite"/>
        </authorList>
    </citation>
    <scope>IDENTIFICATION</scope>
</reference>
<dbReference type="Gene3D" id="3.30.200.20">
    <property type="entry name" value="Phosphorylase Kinase, domain 1"/>
    <property type="match status" value="1"/>
</dbReference>
<organism evidence="22 23">
    <name type="scientific">Parastrongyloides trichosuri</name>
    <name type="common">Possum-specific nematode worm</name>
    <dbReference type="NCBI Taxonomy" id="131310"/>
    <lineage>
        <taxon>Eukaryota</taxon>
        <taxon>Metazoa</taxon>
        <taxon>Ecdysozoa</taxon>
        <taxon>Nematoda</taxon>
        <taxon>Chromadorea</taxon>
        <taxon>Rhabditida</taxon>
        <taxon>Tylenchina</taxon>
        <taxon>Panagrolaimomorpha</taxon>
        <taxon>Strongyloidoidea</taxon>
        <taxon>Strongyloididae</taxon>
        <taxon>Parastrongyloides</taxon>
    </lineage>
</organism>
<dbReference type="AlphaFoldDB" id="A0A0N5A3R0"/>
<dbReference type="GO" id="GO:0005524">
    <property type="term" value="F:ATP binding"/>
    <property type="evidence" value="ECO:0007669"/>
    <property type="project" value="UniProtKB-UniRule"/>
</dbReference>
<dbReference type="InterPro" id="IPR017441">
    <property type="entry name" value="Protein_kinase_ATP_BS"/>
</dbReference>
<dbReference type="WBParaSite" id="PTRK_0001626400.1">
    <property type="protein sequence ID" value="PTRK_0001626400.1"/>
    <property type="gene ID" value="PTRK_0001626400"/>
</dbReference>
<evidence type="ECO:0000256" key="5">
    <source>
        <dbReference type="ARBA" id="ARBA00022527"/>
    </source>
</evidence>
<evidence type="ECO:0000313" key="22">
    <source>
        <dbReference type="Proteomes" id="UP000038045"/>
    </source>
</evidence>
<dbReference type="Pfam" id="PF00069">
    <property type="entry name" value="Pkinase"/>
    <property type="match status" value="1"/>
</dbReference>
<keyword evidence="7" id="KW-0808">Transferase</keyword>
<dbReference type="PROSITE" id="PS00108">
    <property type="entry name" value="PROTEIN_KINASE_ST"/>
    <property type="match status" value="1"/>
</dbReference>
<name>A0A0N5A3R0_PARTI</name>
<evidence type="ECO:0000256" key="10">
    <source>
        <dbReference type="ARBA" id="ARBA00022840"/>
    </source>
</evidence>
<evidence type="ECO:0000256" key="4">
    <source>
        <dbReference type="ARBA" id="ARBA00012434"/>
    </source>
</evidence>
<feature type="compositionally biased region" description="Polar residues" evidence="20">
    <location>
        <begin position="362"/>
        <end position="381"/>
    </location>
</feature>
<dbReference type="GO" id="GO:0030424">
    <property type="term" value="C:axon"/>
    <property type="evidence" value="ECO:0007669"/>
    <property type="project" value="UniProtKB-SubCell"/>
</dbReference>
<dbReference type="GO" id="GO:0005516">
    <property type="term" value="F:calmodulin binding"/>
    <property type="evidence" value="ECO:0007669"/>
    <property type="project" value="UniProtKB-KW"/>
</dbReference>
<dbReference type="Gene3D" id="6.10.140.620">
    <property type="match status" value="1"/>
</dbReference>
<feature type="region of interest" description="Disordered" evidence="20">
    <location>
        <begin position="430"/>
        <end position="453"/>
    </location>
</feature>
<evidence type="ECO:0000256" key="17">
    <source>
        <dbReference type="ARBA" id="ARBA00071333"/>
    </source>
</evidence>
<keyword evidence="22" id="KW-1185">Reference proteome</keyword>
<dbReference type="FunFam" id="3.30.200.20:FF:000002">
    <property type="entry name" value="Calcium/calmodulin-dependent protein kinase type II subunit delta isoform 2"/>
    <property type="match status" value="1"/>
</dbReference>
<evidence type="ECO:0000256" key="3">
    <source>
        <dbReference type="ARBA" id="ARBA00005354"/>
    </source>
</evidence>
<evidence type="ECO:0000256" key="8">
    <source>
        <dbReference type="ARBA" id="ARBA00022741"/>
    </source>
</evidence>
<feature type="binding site" evidence="19">
    <location>
        <position position="41"/>
    </location>
    <ligand>
        <name>ATP</name>
        <dbReference type="ChEBI" id="CHEBI:30616"/>
    </ligand>
</feature>
<keyword evidence="12" id="KW-0346">Stress response</keyword>
<evidence type="ECO:0000256" key="11">
    <source>
        <dbReference type="ARBA" id="ARBA00022860"/>
    </source>
</evidence>
<protein>
    <recommendedName>
        <fullName evidence="17">Calcium/calmodulin-dependent protein kinase type II</fullName>
        <ecNumber evidence="4">2.7.11.17</ecNumber>
    </recommendedName>
    <alternativeName>
        <fullName evidence="18">Uncoordinated protein 43</fullName>
    </alternativeName>
</protein>
<comment type="subcellular location">
    <subcellularLocation>
        <location evidence="2">Cell projection</location>
        <location evidence="2">Axon</location>
    </subcellularLocation>
    <subcellularLocation>
        <location evidence="1">Perikaryon</location>
    </subcellularLocation>
</comment>
<dbReference type="GO" id="GO:0043204">
    <property type="term" value="C:perikaryon"/>
    <property type="evidence" value="ECO:0007669"/>
    <property type="project" value="UniProtKB-SubCell"/>
</dbReference>
<feature type="compositionally biased region" description="Polar residues" evidence="20">
    <location>
        <begin position="439"/>
        <end position="449"/>
    </location>
</feature>
<feature type="region of interest" description="Disordered" evidence="20">
    <location>
        <begin position="360"/>
        <end position="403"/>
    </location>
</feature>
<comment type="subunit">
    <text evidence="16">Dodecamer. Subunits are tightly packed around a central ring-shaped scaffold with extensive contacts between the regulatory segment of one kinase and the catalytic domain of another enabling cooperative activation of a subunit by the adjacent molecule. Interacts with and phosphorylates daf-16; the interaction promotes daf-16 nuclear localization. Interacts with egl-2 and tir-1. Interacts with nsy-1.</text>
</comment>
<keyword evidence="13" id="KW-0966">Cell projection</keyword>
<evidence type="ECO:0000256" key="9">
    <source>
        <dbReference type="ARBA" id="ARBA00022777"/>
    </source>
</evidence>
<dbReference type="GO" id="GO:0007613">
    <property type="term" value="P:memory"/>
    <property type="evidence" value="ECO:0007669"/>
    <property type="project" value="UniProtKB-ARBA"/>
</dbReference>
<sequence length="744" mass="81472">MNNTCTKFSDNYEVKEELGKGAFSIVRRCIHKSTSMEYAAKIINTKRLSQRDFQKLEREARICRKLQHANIVRLHDSIQEEAFHYLIFDLVTGGELFEDIVAREFYSEADASHCIQQILESIAYCHNNNVVHRDLKPENLLLASKAKGAAVKLADFGLAIEVQGDQEAWFGFAGTPGYLSPEVLKKDPYGKPVDIWACGVILYILLVGYPPFWDEDQHRLYAQIKAGAYDYPSPEWDTVTPEAKNLIDNMLTVNPKKRITADQALKVPWICNRERVASLVHRQDTVDCLRKFNARRKLKAAISAVTVINRMSNVVKNALPMSSTDNSSSPSLNNSQKTASSLSINTGSLSSLSSSYSPLAQDASSSSYPLPEVSTPSSLSNDRNESISNVINNDNSSTNNIHGTSSYHTNKAGEVGGIFIGGENENGQVFSPKSKDMPNYTSTNLQESSKPTEKSLAEGAILTTMIATRNISRGNLLTKKEGGATPSSTIKESTDSQVTIEEQDSSDKALNGAAGPLKHENTVVRVDTNTVAAKSSSGHPYTAIGSVIGGIQNTNFQNQATTIGGCVNNQSVVPRSGGHTMTPAPPPSNTSALKQEIVRVTQQLLDAITCKDFDAYSKLCDSSMTCFEPETLGNLIEGMDFHKFYFDTNHGSGNNSASSTLSSIRKQQIHTTLLNPNVHLMGEDGACIAYIRLTQFLDKNGDAHTRQAQETRVWQKKANRGWVCVHVHRSGAQNSNSLGGVIYE</sequence>
<dbReference type="Gene3D" id="3.10.450.50">
    <property type="match status" value="1"/>
</dbReference>
<accession>A0A0N5A3R0</accession>
<keyword evidence="5" id="KW-0723">Serine/threonine-protein kinase</keyword>
<dbReference type="CDD" id="cd14086">
    <property type="entry name" value="STKc_CaMKII"/>
    <property type="match status" value="1"/>
</dbReference>
<keyword evidence="8 19" id="KW-0547">Nucleotide-binding</keyword>
<dbReference type="PANTHER" id="PTHR24347">
    <property type="entry name" value="SERINE/THREONINE-PROTEIN KINASE"/>
    <property type="match status" value="1"/>
</dbReference>
<dbReference type="SUPFAM" id="SSF54427">
    <property type="entry name" value="NTF2-like"/>
    <property type="match status" value="1"/>
</dbReference>
<dbReference type="Gene3D" id="1.10.510.10">
    <property type="entry name" value="Transferase(Phosphotransferase) domain 1"/>
    <property type="match status" value="1"/>
</dbReference>
<feature type="region of interest" description="Disordered" evidence="20">
    <location>
        <begin position="477"/>
        <end position="518"/>
    </location>
</feature>
<keyword evidence="11" id="KW-0112">Calmodulin-binding</keyword>
<dbReference type="InterPro" id="IPR008271">
    <property type="entry name" value="Ser/Thr_kinase_AS"/>
</dbReference>
<comment type="catalytic activity">
    <reaction evidence="15">
        <text>L-seryl-[protein] + ATP = O-phospho-L-seryl-[protein] + ADP + H(+)</text>
        <dbReference type="Rhea" id="RHEA:17989"/>
        <dbReference type="Rhea" id="RHEA-COMP:9863"/>
        <dbReference type="Rhea" id="RHEA-COMP:11604"/>
        <dbReference type="ChEBI" id="CHEBI:15378"/>
        <dbReference type="ChEBI" id="CHEBI:29999"/>
        <dbReference type="ChEBI" id="CHEBI:30616"/>
        <dbReference type="ChEBI" id="CHEBI:83421"/>
        <dbReference type="ChEBI" id="CHEBI:456216"/>
        <dbReference type="EC" id="2.7.11.17"/>
    </reaction>
</comment>
<dbReference type="GO" id="GO:0023052">
    <property type="term" value="P:signaling"/>
    <property type="evidence" value="ECO:0007669"/>
    <property type="project" value="UniProtKB-ARBA"/>
</dbReference>
<keyword evidence="9" id="KW-0418">Kinase</keyword>
<keyword evidence="6" id="KW-0597">Phosphoprotein</keyword>
<comment type="catalytic activity">
    <reaction evidence="14">
        <text>L-threonyl-[protein] + ATP = O-phospho-L-threonyl-[protein] + ADP + H(+)</text>
        <dbReference type="Rhea" id="RHEA:46608"/>
        <dbReference type="Rhea" id="RHEA-COMP:11060"/>
        <dbReference type="Rhea" id="RHEA-COMP:11605"/>
        <dbReference type="ChEBI" id="CHEBI:15378"/>
        <dbReference type="ChEBI" id="CHEBI:30013"/>
        <dbReference type="ChEBI" id="CHEBI:30616"/>
        <dbReference type="ChEBI" id="CHEBI:61977"/>
        <dbReference type="ChEBI" id="CHEBI:456216"/>
        <dbReference type="EC" id="2.7.11.17"/>
    </reaction>
</comment>
<dbReference type="SUPFAM" id="SSF56112">
    <property type="entry name" value="Protein kinase-like (PK-like)"/>
    <property type="match status" value="1"/>
</dbReference>
<dbReference type="InterPro" id="IPR013543">
    <property type="entry name" value="Ca/CaM-dep_prot_kinase-assoc"/>
</dbReference>
<dbReference type="Pfam" id="PF08332">
    <property type="entry name" value="CaMKII_AD"/>
    <property type="match status" value="1"/>
</dbReference>
<dbReference type="FunFam" id="3.10.450.50:FF:000009">
    <property type="entry name" value="Calcium/calmodulin-dependent protein kinase type II"/>
    <property type="match status" value="1"/>
</dbReference>
<dbReference type="PROSITE" id="PS50011">
    <property type="entry name" value="PROTEIN_KINASE_DOM"/>
    <property type="match status" value="1"/>
</dbReference>
<dbReference type="SMART" id="SM00220">
    <property type="entry name" value="S_TKc"/>
    <property type="match status" value="1"/>
</dbReference>
<evidence type="ECO:0000259" key="21">
    <source>
        <dbReference type="PROSITE" id="PS50011"/>
    </source>
</evidence>
<evidence type="ECO:0000256" key="16">
    <source>
        <dbReference type="ARBA" id="ARBA00065465"/>
    </source>
</evidence>
<evidence type="ECO:0000256" key="13">
    <source>
        <dbReference type="ARBA" id="ARBA00023273"/>
    </source>
</evidence>
<evidence type="ECO:0000256" key="2">
    <source>
        <dbReference type="ARBA" id="ARBA00004489"/>
    </source>
</evidence>
<dbReference type="Proteomes" id="UP000038045">
    <property type="component" value="Unplaced"/>
</dbReference>
<dbReference type="GO" id="GO:0010468">
    <property type="term" value="P:regulation of gene expression"/>
    <property type="evidence" value="ECO:0007669"/>
    <property type="project" value="UniProtKB-ARBA"/>
</dbReference>
<evidence type="ECO:0000256" key="20">
    <source>
        <dbReference type="SAM" id="MobiDB-lite"/>
    </source>
</evidence>
<dbReference type="GO" id="GO:0007154">
    <property type="term" value="P:cell communication"/>
    <property type="evidence" value="ECO:0007669"/>
    <property type="project" value="UniProtKB-ARBA"/>
</dbReference>
<evidence type="ECO:0000256" key="19">
    <source>
        <dbReference type="PROSITE-ProRule" id="PRU10141"/>
    </source>
</evidence>
<dbReference type="EC" id="2.7.11.17" evidence="4"/>
<feature type="compositionally biased region" description="Low complexity" evidence="20">
    <location>
        <begin position="322"/>
        <end position="339"/>
    </location>
</feature>
<comment type="similarity">
    <text evidence="3">Belongs to the protein kinase superfamily. CAMK Ser/Thr protein kinase family. CaMK subfamily.</text>
</comment>
<dbReference type="FunFam" id="1.10.510.10:FF:000001">
    <property type="entry name" value="Calcium/calmodulin-dependent protein kinase type II subunit delta"/>
    <property type="match status" value="1"/>
</dbReference>
<feature type="compositionally biased region" description="Low complexity" evidence="20">
    <location>
        <begin position="386"/>
        <end position="401"/>
    </location>
</feature>
<evidence type="ECO:0000256" key="12">
    <source>
        <dbReference type="ARBA" id="ARBA00023016"/>
    </source>
</evidence>
<evidence type="ECO:0000256" key="15">
    <source>
        <dbReference type="ARBA" id="ARBA00047430"/>
    </source>
</evidence>
<evidence type="ECO:0000256" key="7">
    <source>
        <dbReference type="ARBA" id="ARBA00022679"/>
    </source>
</evidence>
<dbReference type="STRING" id="131310.A0A0N5A3R0"/>
<feature type="compositionally biased region" description="Polar residues" evidence="20">
    <location>
        <begin position="485"/>
        <end position="500"/>
    </location>
</feature>
<dbReference type="GO" id="GO:0004683">
    <property type="term" value="F:calcium/calmodulin-dependent protein kinase activity"/>
    <property type="evidence" value="ECO:0007669"/>
    <property type="project" value="UniProtKB-EC"/>
</dbReference>
<feature type="region of interest" description="Disordered" evidence="20">
    <location>
        <begin position="319"/>
        <end position="339"/>
    </location>
</feature>
<evidence type="ECO:0000256" key="1">
    <source>
        <dbReference type="ARBA" id="ARBA00004484"/>
    </source>
</evidence>
<evidence type="ECO:0000256" key="6">
    <source>
        <dbReference type="ARBA" id="ARBA00022553"/>
    </source>
</evidence>
<dbReference type="InterPro" id="IPR032710">
    <property type="entry name" value="NTF2-like_dom_sf"/>
</dbReference>
<proteinExistence type="inferred from homology"/>
<evidence type="ECO:0000256" key="14">
    <source>
        <dbReference type="ARBA" id="ARBA00047307"/>
    </source>
</evidence>
<evidence type="ECO:0000313" key="23">
    <source>
        <dbReference type="WBParaSite" id="PTRK_0001626400.1"/>
    </source>
</evidence>
<dbReference type="PROSITE" id="PS00107">
    <property type="entry name" value="PROTEIN_KINASE_ATP"/>
    <property type="match status" value="1"/>
</dbReference>
<evidence type="ECO:0000256" key="18">
    <source>
        <dbReference type="ARBA" id="ARBA00083246"/>
    </source>
</evidence>
<dbReference type="InterPro" id="IPR011009">
    <property type="entry name" value="Kinase-like_dom_sf"/>
</dbReference>